<reference evidence="2 3" key="1">
    <citation type="submission" date="2016-01" db="EMBL/GenBank/DDBJ databases">
        <authorList>
            <person name="Oliw E.H."/>
        </authorList>
    </citation>
    <scope>NUCLEOTIDE SEQUENCE [LARGE SCALE GENOMIC DNA]</scope>
    <source>
        <strain evidence="2">LMG 27134</strain>
    </source>
</reference>
<dbReference type="EMBL" id="FCOK02000142">
    <property type="protein sequence ID" value="SAL73838.1"/>
    <property type="molecule type" value="Genomic_DNA"/>
</dbReference>
<evidence type="ECO:0000313" key="3">
    <source>
        <dbReference type="Proteomes" id="UP000054683"/>
    </source>
</evidence>
<feature type="transmembrane region" description="Helical" evidence="1">
    <location>
        <begin position="44"/>
        <end position="62"/>
    </location>
</feature>
<dbReference type="AlphaFoldDB" id="A0A158JYF5"/>
<keyword evidence="1" id="KW-1133">Transmembrane helix</keyword>
<proteinExistence type="predicted"/>
<keyword evidence="1" id="KW-0812">Transmembrane</keyword>
<gene>
    <name evidence="2" type="ORF">AWB69_09086</name>
</gene>
<dbReference type="Proteomes" id="UP000054683">
    <property type="component" value="Unassembled WGS sequence"/>
</dbReference>
<evidence type="ECO:0000313" key="2">
    <source>
        <dbReference type="EMBL" id="SAL73838.1"/>
    </source>
</evidence>
<evidence type="ECO:0000256" key="1">
    <source>
        <dbReference type="SAM" id="Phobius"/>
    </source>
</evidence>
<organism evidence="2 3">
    <name type="scientific">Caballeronia udeis</name>
    <dbReference type="NCBI Taxonomy" id="1232866"/>
    <lineage>
        <taxon>Bacteria</taxon>
        <taxon>Pseudomonadati</taxon>
        <taxon>Pseudomonadota</taxon>
        <taxon>Betaproteobacteria</taxon>
        <taxon>Burkholderiales</taxon>
        <taxon>Burkholderiaceae</taxon>
        <taxon>Caballeronia</taxon>
    </lineage>
</organism>
<sequence>MIALAKWEAVTKQLAPYGKIGSAAYVAFVAIRQAQHPTVDRTGWMLWTAATVSSVLFLVLMVERAPALSLMVYRMVNRGRHDR</sequence>
<accession>A0A158JYF5</accession>
<keyword evidence="1" id="KW-0472">Membrane</keyword>
<protein>
    <submittedName>
        <fullName evidence="2">Uncharacterized protein</fullName>
    </submittedName>
</protein>
<name>A0A158JYF5_9BURK</name>